<dbReference type="EMBL" id="KV878697">
    <property type="protein sequence ID" value="OJJ66750.1"/>
    <property type="molecule type" value="Genomic_DNA"/>
</dbReference>
<keyword evidence="3" id="KW-1185">Reference proteome</keyword>
<proteinExistence type="predicted"/>
<dbReference type="VEuPathDB" id="FungiDB:ASPBRDRAFT_48698"/>
<dbReference type="RefSeq" id="XP_067474000.1">
    <property type="nucleotide sequence ID" value="XM_067626144.1"/>
</dbReference>
<feature type="transmembrane region" description="Helical" evidence="1">
    <location>
        <begin position="107"/>
        <end position="130"/>
    </location>
</feature>
<protein>
    <submittedName>
        <fullName evidence="2">Uncharacterized protein</fullName>
    </submittedName>
</protein>
<keyword evidence="1" id="KW-0812">Transmembrane</keyword>
<name>A0A1L9U4Z6_ASPBC</name>
<accession>A0A1L9U4Z6</accession>
<keyword evidence="1" id="KW-1133">Transmembrane helix</keyword>
<dbReference type="OrthoDB" id="10542387at2759"/>
<organism evidence="2 3">
    <name type="scientific">Aspergillus brasiliensis (strain CBS 101740 / IMI 381727 / IBT 21946)</name>
    <dbReference type="NCBI Taxonomy" id="767769"/>
    <lineage>
        <taxon>Eukaryota</taxon>
        <taxon>Fungi</taxon>
        <taxon>Dikarya</taxon>
        <taxon>Ascomycota</taxon>
        <taxon>Pezizomycotina</taxon>
        <taxon>Eurotiomycetes</taxon>
        <taxon>Eurotiomycetidae</taxon>
        <taxon>Eurotiales</taxon>
        <taxon>Aspergillaceae</taxon>
        <taxon>Aspergillus</taxon>
        <taxon>Aspergillus subgen. Circumdati</taxon>
    </lineage>
</organism>
<evidence type="ECO:0000313" key="2">
    <source>
        <dbReference type="EMBL" id="OJJ66750.1"/>
    </source>
</evidence>
<keyword evidence="1" id="KW-0472">Membrane</keyword>
<reference evidence="3" key="1">
    <citation type="journal article" date="2017" name="Genome Biol.">
        <title>Comparative genomics reveals high biological diversity and specific adaptations in the industrially and medically important fungal genus Aspergillus.</title>
        <authorList>
            <person name="de Vries R.P."/>
            <person name="Riley R."/>
            <person name="Wiebenga A."/>
            <person name="Aguilar-Osorio G."/>
            <person name="Amillis S."/>
            <person name="Uchima C.A."/>
            <person name="Anderluh G."/>
            <person name="Asadollahi M."/>
            <person name="Askin M."/>
            <person name="Barry K."/>
            <person name="Battaglia E."/>
            <person name="Bayram O."/>
            <person name="Benocci T."/>
            <person name="Braus-Stromeyer S.A."/>
            <person name="Caldana C."/>
            <person name="Canovas D."/>
            <person name="Cerqueira G.C."/>
            <person name="Chen F."/>
            <person name="Chen W."/>
            <person name="Choi C."/>
            <person name="Clum A."/>
            <person name="Dos Santos R.A."/>
            <person name="Damasio A.R."/>
            <person name="Diallinas G."/>
            <person name="Emri T."/>
            <person name="Fekete E."/>
            <person name="Flipphi M."/>
            <person name="Freyberg S."/>
            <person name="Gallo A."/>
            <person name="Gournas C."/>
            <person name="Habgood R."/>
            <person name="Hainaut M."/>
            <person name="Harispe M.L."/>
            <person name="Henrissat B."/>
            <person name="Hilden K.S."/>
            <person name="Hope R."/>
            <person name="Hossain A."/>
            <person name="Karabika E."/>
            <person name="Karaffa L."/>
            <person name="Karanyi Z."/>
            <person name="Krasevec N."/>
            <person name="Kuo A."/>
            <person name="Kusch H."/>
            <person name="LaButti K."/>
            <person name="Lagendijk E.L."/>
            <person name="Lapidus A."/>
            <person name="Levasseur A."/>
            <person name="Lindquist E."/>
            <person name="Lipzen A."/>
            <person name="Logrieco A.F."/>
            <person name="MacCabe A."/>
            <person name="Maekelae M.R."/>
            <person name="Malavazi I."/>
            <person name="Melin P."/>
            <person name="Meyer V."/>
            <person name="Mielnichuk N."/>
            <person name="Miskei M."/>
            <person name="Molnar A.P."/>
            <person name="Mule G."/>
            <person name="Ngan C.Y."/>
            <person name="Orejas M."/>
            <person name="Orosz E."/>
            <person name="Ouedraogo J.P."/>
            <person name="Overkamp K.M."/>
            <person name="Park H.-S."/>
            <person name="Perrone G."/>
            <person name="Piumi F."/>
            <person name="Punt P.J."/>
            <person name="Ram A.F."/>
            <person name="Ramon A."/>
            <person name="Rauscher S."/>
            <person name="Record E."/>
            <person name="Riano-Pachon D.M."/>
            <person name="Robert V."/>
            <person name="Roehrig J."/>
            <person name="Ruller R."/>
            <person name="Salamov A."/>
            <person name="Salih N.S."/>
            <person name="Samson R.A."/>
            <person name="Sandor E."/>
            <person name="Sanguinetti M."/>
            <person name="Schuetze T."/>
            <person name="Sepcic K."/>
            <person name="Shelest E."/>
            <person name="Sherlock G."/>
            <person name="Sophianopoulou V."/>
            <person name="Squina F.M."/>
            <person name="Sun H."/>
            <person name="Susca A."/>
            <person name="Todd R.B."/>
            <person name="Tsang A."/>
            <person name="Unkles S.E."/>
            <person name="van de Wiele N."/>
            <person name="van Rossen-Uffink D."/>
            <person name="Oliveira J.V."/>
            <person name="Vesth T.C."/>
            <person name="Visser J."/>
            <person name="Yu J.-H."/>
            <person name="Zhou M."/>
            <person name="Andersen M.R."/>
            <person name="Archer D.B."/>
            <person name="Baker S.E."/>
            <person name="Benoit I."/>
            <person name="Brakhage A.A."/>
            <person name="Braus G.H."/>
            <person name="Fischer R."/>
            <person name="Frisvad J.C."/>
            <person name="Goldman G.H."/>
            <person name="Houbraken J."/>
            <person name="Oakley B."/>
            <person name="Pocsi I."/>
            <person name="Scazzocchio C."/>
            <person name="Seiboth B."/>
            <person name="vanKuyk P.A."/>
            <person name="Wortman J."/>
            <person name="Dyer P.S."/>
            <person name="Grigoriev I.V."/>
        </authorList>
    </citation>
    <scope>NUCLEOTIDE SEQUENCE [LARGE SCALE GENOMIC DNA]</scope>
    <source>
        <strain evidence="3">CBS 101740 / IMI 381727 / IBT 21946</strain>
    </source>
</reference>
<gene>
    <name evidence="2" type="ORF">ASPBRDRAFT_48698</name>
</gene>
<dbReference type="Proteomes" id="UP000184499">
    <property type="component" value="Unassembled WGS sequence"/>
</dbReference>
<dbReference type="GeneID" id="93578632"/>
<evidence type="ECO:0000256" key="1">
    <source>
        <dbReference type="SAM" id="Phobius"/>
    </source>
</evidence>
<dbReference type="AlphaFoldDB" id="A0A1L9U4Z6"/>
<evidence type="ECO:0000313" key="3">
    <source>
        <dbReference type="Proteomes" id="UP000184499"/>
    </source>
</evidence>
<sequence length="139" mass="15289">MIDWAMSDVDPNLAGDERLLFPSCIIHPSIHPSIHPPPNPPFPSSSATLFPIPLILRSPLSCFYNLRSSLRAYLVVTFSSSSSPFLPGSSCPSLIYRNGPSHCRLSLVIPFPLQAWVGFTFYCLLLTLVATHTPLPQVL</sequence>